<evidence type="ECO:0000313" key="9">
    <source>
        <dbReference type="EMBL" id="OGG78082.1"/>
    </source>
</evidence>
<dbReference type="PRINTS" id="PR00477">
    <property type="entry name" value="PHGLYCKINASE"/>
</dbReference>
<evidence type="ECO:0000256" key="2">
    <source>
        <dbReference type="ARBA" id="ARBA00013061"/>
    </source>
</evidence>
<protein>
    <recommendedName>
        <fullName evidence="2 8">Phosphoglycerate kinase</fullName>
        <ecNumber evidence="2 8">2.7.2.3</ecNumber>
    </recommendedName>
</protein>
<dbReference type="InterPro" id="IPR015824">
    <property type="entry name" value="Phosphoglycerate_kinase_N"/>
</dbReference>
<dbReference type="SUPFAM" id="SSF53748">
    <property type="entry name" value="Phosphoglycerate kinase"/>
    <property type="match status" value="1"/>
</dbReference>
<gene>
    <name evidence="9" type="ORF">A3A36_02860</name>
</gene>
<evidence type="ECO:0000256" key="8">
    <source>
        <dbReference type="RuleBase" id="RU000532"/>
    </source>
</evidence>
<evidence type="ECO:0000256" key="5">
    <source>
        <dbReference type="ARBA" id="ARBA00022777"/>
    </source>
</evidence>
<dbReference type="PANTHER" id="PTHR11406:SF23">
    <property type="entry name" value="PHOSPHOGLYCERATE KINASE 1, CHLOROPLASTIC-RELATED"/>
    <property type="match status" value="1"/>
</dbReference>
<feature type="binding site" evidence="7">
    <location>
        <begin position="316"/>
        <end position="319"/>
    </location>
    <ligand>
        <name>ATP</name>
        <dbReference type="ChEBI" id="CHEBI:30616"/>
    </ligand>
</feature>
<keyword evidence="5 8" id="KW-0418">Kinase</keyword>
<reference evidence="9 10" key="1">
    <citation type="journal article" date="2016" name="Nat. Commun.">
        <title>Thousands of microbial genomes shed light on interconnected biogeochemical processes in an aquifer system.</title>
        <authorList>
            <person name="Anantharaman K."/>
            <person name="Brown C.T."/>
            <person name="Hug L.A."/>
            <person name="Sharon I."/>
            <person name="Castelle C.J."/>
            <person name="Probst A.J."/>
            <person name="Thomas B.C."/>
            <person name="Singh A."/>
            <person name="Wilkins M.J."/>
            <person name="Karaoz U."/>
            <person name="Brodie E.L."/>
            <person name="Williams K.H."/>
            <person name="Hubbard S.S."/>
            <person name="Banfield J.F."/>
        </authorList>
    </citation>
    <scope>NUCLEOTIDE SEQUENCE [LARGE SCALE GENOMIC DNA]</scope>
</reference>
<accession>A0A1F6EX03</accession>
<dbReference type="GO" id="GO:0043531">
    <property type="term" value="F:ADP binding"/>
    <property type="evidence" value="ECO:0007669"/>
    <property type="project" value="TreeGrafter"/>
</dbReference>
<keyword evidence="6 7" id="KW-0067">ATP-binding</keyword>
<dbReference type="GO" id="GO:0005829">
    <property type="term" value="C:cytosol"/>
    <property type="evidence" value="ECO:0007669"/>
    <property type="project" value="TreeGrafter"/>
</dbReference>
<dbReference type="Pfam" id="PF00162">
    <property type="entry name" value="PGK"/>
    <property type="match status" value="1"/>
</dbReference>
<dbReference type="AlphaFoldDB" id="A0A1F6EX03"/>
<evidence type="ECO:0000256" key="7">
    <source>
        <dbReference type="PIRSR" id="PIRSR000724-2"/>
    </source>
</evidence>
<dbReference type="PIRSF" id="PIRSF000724">
    <property type="entry name" value="Pgk"/>
    <property type="match status" value="1"/>
</dbReference>
<dbReference type="GO" id="GO:0004618">
    <property type="term" value="F:phosphoglycerate kinase activity"/>
    <property type="evidence" value="ECO:0007669"/>
    <property type="project" value="UniProtKB-EC"/>
</dbReference>
<dbReference type="GO" id="GO:0005524">
    <property type="term" value="F:ATP binding"/>
    <property type="evidence" value="ECO:0007669"/>
    <property type="project" value="UniProtKB-KW"/>
</dbReference>
<evidence type="ECO:0000256" key="6">
    <source>
        <dbReference type="ARBA" id="ARBA00022840"/>
    </source>
</evidence>
<evidence type="ECO:0000256" key="1">
    <source>
        <dbReference type="ARBA" id="ARBA00000642"/>
    </source>
</evidence>
<comment type="caution">
    <text evidence="9">The sequence shown here is derived from an EMBL/GenBank/DDBJ whole genome shotgun (WGS) entry which is preliminary data.</text>
</comment>
<dbReference type="EMBL" id="MFLW01000025">
    <property type="protein sequence ID" value="OGG78082.1"/>
    <property type="molecule type" value="Genomic_DNA"/>
</dbReference>
<comment type="similarity">
    <text evidence="8">Belongs to the phosphoglycerate kinase family.</text>
</comment>
<keyword evidence="4" id="KW-0547">Nucleotide-binding</keyword>
<dbReference type="GO" id="GO:0006094">
    <property type="term" value="P:gluconeogenesis"/>
    <property type="evidence" value="ECO:0007669"/>
    <property type="project" value="TreeGrafter"/>
</dbReference>
<proteinExistence type="inferred from homology"/>
<sequence>MRTVRDIPVFQDISILVRAALNVPVENGNVTNDYRLRRALLTVHFLAKRGAKVILISHLGEKGTETLAPVARALGKLIPRVSFFGESIGKGARAAIRALVPGDILVLENLRRNKGEQENDRHFAKELASLGDIFVQDSFDTCHRRHASIVGVPTLLPSYAGLLLEEEVHELKNALAPKKPSLAVIGGVKFATKEGVLMTLLQIYDHVFVGGALANDFLKAAGREVGKSLVSNADPEHVRKLLKNPKLVLPIDFVIANEMILDYGVGTSLLLAELVKKAKTILWNGPLGNYENGFVDATDAFARAVADSKAYSVVGGGDTVASIEHLGLLPHFSFVSTGGGAMLDFLAKGTLPGIEVLG</sequence>
<dbReference type="GO" id="GO:0006096">
    <property type="term" value="P:glycolytic process"/>
    <property type="evidence" value="ECO:0007669"/>
    <property type="project" value="InterPro"/>
</dbReference>
<feature type="binding site" evidence="7">
    <location>
        <position position="291"/>
    </location>
    <ligand>
        <name>ATP</name>
        <dbReference type="ChEBI" id="CHEBI:30616"/>
    </ligand>
</feature>
<dbReference type="EC" id="2.7.2.3" evidence="2 8"/>
<evidence type="ECO:0000313" key="10">
    <source>
        <dbReference type="Proteomes" id="UP000178811"/>
    </source>
</evidence>
<organism evidence="9 10">
    <name type="scientific">Candidatus Kaiserbacteria bacterium RIFCSPLOWO2_01_FULL_52_12b</name>
    <dbReference type="NCBI Taxonomy" id="1798509"/>
    <lineage>
        <taxon>Bacteria</taxon>
        <taxon>Candidatus Kaiseribacteriota</taxon>
    </lineage>
</organism>
<feature type="binding site" evidence="7">
    <location>
        <position position="193"/>
    </location>
    <ligand>
        <name>ATP</name>
        <dbReference type="ChEBI" id="CHEBI:30616"/>
    </ligand>
</feature>
<evidence type="ECO:0000256" key="4">
    <source>
        <dbReference type="ARBA" id="ARBA00022741"/>
    </source>
</evidence>
<dbReference type="InterPro" id="IPR036043">
    <property type="entry name" value="Phosphoglycerate_kinase_sf"/>
</dbReference>
<comment type="catalytic activity">
    <reaction evidence="1 8">
        <text>(2R)-3-phosphoglycerate + ATP = (2R)-3-phospho-glyceroyl phosphate + ADP</text>
        <dbReference type="Rhea" id="RHEA:14801"/>
        <dbReference type="ChEBI" id="CHEBI:30616"/>
        <dbReference type="ChEBI" id="CHEBI:57604"/>
        <dbReference type="ChEBI" id="CHEBI:58272"/>
        <dbReference type="ChEBI" id="CHEBI:456216"/>
        <dbReference type="EC" id="2.7.2.3"/>
    </reaction>
</comment>
<keyword evidence="3 8" id="KW-0808">Transferase</keyword>
<dbReference type="InterPro" id="IPR001576">
    <property type="entry name" value="Phosphoglycerate_kinase"/>
</dbReference>
<evidence type="ECO:0000256" key="3">
    <source>
        <dbReference type="ARBA" id="ARBA00022679"/>
    </source>
</evidence>
<name>A0A1F6EX03_9BACT</name>
<dbReference type="Proteomes" id="UP000178811">
    <property type="component" value="Unassembled WGS sequence"/>
</dbReference>
<dbReference type="PANTHER" id="PTHR11406">
    <property type="entry name" value="PHOSPHOGLYCERATE KINASE"/>
    <property type="match status" value="1"/>
</dbReference>
<dbReference type="Gene3D" id="3.40.50.1260">
    <property type="entry name" value="Phosphoglycerate kinase, N-terminal domain"/>
    <property type="match status" value="2"/>
</dbReference>